<dbReference type="InterPro" id="IPR036388">
    <property type="entry name" value="WH-like_DNA-bd_sf"/>
</dbReference>
<dbReference type="PANTHER" id="PTHR43214">
    <property type="entry name" value="TWO-COMPONENT RESPONSE REGULATOR"/>
    <property type="match status" value="1"/>
</dbReference>
<dbReference type="AlphaFoldDB" id="A0AAP9XWN0"/>
<accession>A0AAP9XWN0</accession>
<evidence type="ECO:0000313" key="7">
    <source>
        <dbReference type="Proteomes" id="UP000594892"/>
    </source>
</evidence>
<evidence type="ECO:0000313" key="5">
    <source>
        <dbReference type="EMBL" id="QPQ89555.1"/>
    </source>
</evidence>
<proteinExistence type="predicted"/>
<evidence type="ECO:0000259" key="3">
    <source>
        <dbReference type="PROSITE" id="PS50043"/>
    </source>
</evidence>
<dbReference type="Pfam" id="PF13188">
    <property type="entry name" value="PAS_8"/>
    <property type="match status" value="2"/>
</dbReference>
<dbReference type="PRINTS" id="PR00038">
    <property type="entry name" value="HTHLUXR"/>
</dbReference>
<organism evidence="5 7">
    <name type="scientific">Burkholderia glumae</name>
    <name type="common">Pseudomonas glumae</name>
    <dbReference type="NCBI Taxonomy" id="337"/>
    <lineage>
        <taxon>Bacteria</taxon>
        <taxon>Pseudomonadati</taxon>
        <taxon>Pseudomonadota</taxon>
        <taxon>Betaproteobacteria</taxon>
        <taxon>Burkholderiales</taxon>
        <taxon>Burkholderiaceae</taxon>
        <taxon>Burkholderia</taxon>
    </lineage>
</organism>
<evidence type="ECO:0000256" key="2">
    <source>
        <dbReference type="SAM" id="MobiDB-lite"/>
    </source>
</evidence>
<feature type="region of interest" description="Disordered" evidence="2">
    <location>
        <begin position="1"/>
        <end position="22"/>
    </location>
</feature>
<dbReference type="Pfam" id="PF13426">
    <property type="entry name" value="PAS_9"/>
    <property type="match status" value="1"/>
</dbReference>
<keyword evidence="1" id="KW-0238">DNA-binding</keyword>
<keyword evidence="8" id="KW-1185">Reference proteome</keyword>
<dbReference type="EMBL" id="CP099583">
    <property type="protein sequence ID" value="USS42312.1"/>
    <property type="molecule type" value="Genomic_DNA"/>
</dbReference>
<dbReference type="InterPro" id="IPR039420">
    <property type="entry name" value="WalR-like"/>
</dbReference>
<evidence type="ECO:0000259" key="4">
    <source>
        <dbReference type="PROSITE" id="PS50112"/>
    </source>
</evidence>
<dbReference type="PROSITE" id="PS50043">
    <property type="entry name" value="HTH_LUXR_2"/>
    <property type="match status" value="1"/>
</dbReference>
<dbReference type="GO" id="GO:0006355">
    <property type="term" value="P:regulation of DNA-templated transcription"/>
    <property type="evidence" value="ECO:0007669"/>
    <property type="project" value="InterPro"/>
</dbReference>
<reference evidence="6" key="2">
    <citation type="submission" date="2022-06" db="EMBL/GenBank/DDBJ databases">
        <title>Draft genome sequence of Burkholderia glumae strain GR20004 isolated from rice panicle showing bacterial panicle blight.</title>
        <authorList>
            <person name="Choi S.Y."/>
            <person name="Lee Y.H."/>
        </authorList>
    </citation>
    <scope>NUCLEOTIDE SEQUENCE</scope>
    <source>
        <strain evidence="6">GR20004</strain>
    </source>
</reference>
<evidence type="ECO:0000256" key="1">
    <source>
        <dbReference type="ARBA" id="ARBA00023125"/>
    </source>
</evidence>
<dbReference type="GeneID" id="45694272"/>
<protein>
    <submittedName>
        <fullName evidence="5">Helix-turn-helix transcriptional regulator</fullName>
    </submittedName>
</protein>
<dbReference type="SMART" id="SM00091">
    <property type="entry name" value="PAS"/>
    <property type="match status" value="3"/>
</dbReference>
<feature type="compositionally biased region" description="Low complexity" evidence="2">
    <location>
        <begin position="501"/>
        <end position="516"/>
    </location>
</feature>
<feature type="domain" description="PAS" evidence="4">
    <location>
        <begin position="277"/>
        <end position="323"/>
    </location>
</feature>
<dbReference type="CDD" id="cd06170">
    <property type="entry name" value="LuxR_C_like"/>
    <property type="match status" value="1"/>
</dbReference>
<dbReference type="PROSITE" id="PS50112">
    <property type="entry name" value="PAS"/>
    <property type="match status" value="1"/>
</dbReference>
<dbReference type="InterPro" id="IPR000014">
    <property type="entry name" value="PAS"/>
</dbReference>
<dbReference type="SUPFAM" id="SSF55785">
    <property type="entry name" value="PYP-like sensor domain (PAS domain)"/>
    <property type="match status" value="3"/>
</dbReference>
<sequence length="529" mass="58398">MTQPANEHQPAPADEQALKTHTDRRQLHQIIAGLTEGVILVEPDQRIVWANEAALAMHGVATLAELGADVTEYRERFRLRDTNHDPVRQGQYPIDRVISGEQFSDVTVEVEAAADESQRWVHRIRSLVLTNAAGEPDCLALVLHDATEWASAEQRFERTFNANPSPAAICRLSDFRYVKVNQGFLDMTRHALDDVIGRSVYELDVFDRAEHRELAVERLGEGMTIPPMEALLRTADGGDHAVIVSGQPIDLGDDACMLFTFTDLEPRKQAEMALRQSEERFAKAFRMAPVAMAMLTAERFEILDLNDAFVAMTGHEQGELLGRAADEIGLWADPGALREIAAALEGEAVVRMRDVQVTTRDGDLRDCVVSADAVAIHGQDCILMALLDISERKRTEMELIQAIETAMQDASWFSRTLIEKLANVRRAKAPDAGAQLADLTARERDVFDLLCHGLPDKEIANRLGLAPNTVRNHVATIYTKLDVHSRGEAIVWARERGIVGADPGAANPAEAAPKAASKSGRTPRRPARK</sequence>
<name>A0AAP9XWN0_BURGL</name>
<dbReference type="SUPFAM" id="SSF46894">
    <property type="entry name" value="C-terminal effector domain of the bipartite response regulators"/>
    <property type="match status" value="1"/>
</dbReference>
<dbReference type="Proteomes" id="UP000594892">
    <property type="component" value="Chromosome 1"/>
</dbReference>
<dbReference type="GO" id="GO:0003677">
    <property type="term" value="F:DNA binding"/>
    <property type="evidence" value="ECO:0007669"/>
    <property type="project" value="UniProtKB-KW"/>
</dbReference>
<dbReference type="Proteomes" id="UP001056386">
    <property type="component" value="Chromosome 2"/>
</dbReference>
<dbReference type="CDD" id="cd00130">
    <property type="entry name" value="PAS"/>
    <property type="match status" value="2"/>
</dbReference>
<dbReference type="EMBL" id="CP065600">
    <property type="protein sequence ID" value="QPQ89555.1"/>
    <property type="molecule type" value="Genomic_DNA"/>
</dbReference>
<dbReference type="PANTHER" id="PTHR43214:SF38">
    <property type="entry name" value="NITRATE_NITRITE RESPONSE REGULATOR PROTEIN NARL"/>
    <property type="match status" value="1"/>
</dbReference>
<evidence type="ECO:0000313" key="6">
    <source>
        <dbReference type="EMBL" id="USS42312.1"/>
    </source>
</evidence>
<evidence type="ECO:0000313" key="8">
    <source>
        <dbReference type="Proteomes" id="UP001056386"/>
    </source>
</evidence>
<dbReference type="SMART" id="SM00421">
    <property type="entry name" value="HTH_LUXR"/>
    <property type="match status" value="1"/>
</dbReference>
<dbReference type="Gene3D" id="3.30.450.20">
    <property type="entry name" value="PAS domain"/>
    <property type="match status" value="3"/>
</dbReference>
<dbReference type="Gene3D" id="1.10.10.10">
    <property type="entry name" value="Winged helix-like DNA-binding domain superfamily/Winged helix DNA-binding domain"/>
    <property type="match status" value="1"/>
</dbReference>
<dbReference type="InterPro" id="IPR035965">
    <property type="entry name" value="PAS-like_dom_sf"/>
</dbReference>
<feature type="region of interest" description="Disordered" evidence="2">
    <location>
        <begin position="501"/>
        <end position="529"/>
    </location>
</feature>
<dbReference type="RefSeq" id="WP_015877716.1">
    <property type="nucleotide sequence ID" value="NZ_CP021075.1"/>
</dbReference>
<gene>
    <name evidence="5" type="ORF">I6H06_07905</name>
    <name evidence="6" type="ORF">NFI99_08800</name>
</gene>
<dbReference type="InterPro" id="IPR016032">
    <property type="entry name" value="Sig_transdc_resp-reg_C-effctor"/>
</dbReference>
<dbReference type="NCBIfam" id="TIGR00229">
    <property type="entry name" value="sensory_box"/>
    <property type="match status" value="2"/>
</dbReference>
<reference evidence="5 7" key="1">
    <citation type="submission" date="2020-12" db="EMBL/GenBank/DDBJ databases">
        <title>FDA dAtabase for Regulatory Grade micrObial Sequences (FDA-ARGOS): Supporting development and validation of Infectious Disease Dx tests.</title>
        <authorList>
            <person name="Minogue T."/>
            <person name="Wolcott M."/>
            <person name="Wasieloski L."/>
            <person name="Aguilar W."/>
            <person name="Moore D."/>
            <person name="Jaissle J."/>
            <person name="Tallon L."/>
            <person name="Sadzewicz L."/>
            <person name="Zhao X."/>
            <person name="Boylan J."/>
            <person name="Ott S."/>
            <person name="Bowen H."/>
            <person name="Vavikolanu K."/>
            <person name="Mehta A."/>
            <person name="Aluvathingal J."/>
            <person name="Nadendla S."/>
            <person name="Yan Y."/>
            <person name="Sichtig H."/>
        </authorList>
    </citation>
    <scope>NUCLEOTIDE SEQUENCE [LARGE SCALE GENOMIC DNA]</scope>
    <source>
        <strain evidence="5 7">FDAARGOS_949</strain>
    </source>
</reference>
<dbReference type="InterPro" id="IPR000792">
    <property type="entry name" value="Tscrpt_reg_LuxR_C"/>
</dbReference>
<dbReference type="Pfam" id="PF00196">
    <property type="entry name" value="GerE"/>
    <property type="match status" value="1"/>
</dbReference>
<feature type="domain" description="HTH luxR-type" evidence="3">
    <location>
        <begin position="432"/>
        <end position="497"/>
    </location>
</feature>